<keyword evidence="1" id="KW-1003">Cell membrane</keyword>
<dbReference type="InterPro" id="IPR003439">
    <property type="entry name" value="ABC_transporter-like_ATP-bd"/>
</dbReference>
<dbReference type="Pfam" id="PF00005">
    <property type="entry name" value="ABC_tran"/>
    <property type="match status" value="1"/>
</dbReference>
<dbReference type="PANTHER" id="PTHR43875:SF1">
    <property type="entry name" value="OSMOPROTECTIVE COMPOUNDS UPTAKE ATP-BINDING PROTEIN GGTA"/>
    <property type="match status" value="1"/>
</dbReference>
<proteinExistence type="predicted"/>
<keyword evidence="2" id="KW-0547">Nucleotide-binding</keyword>
<dbReference type="Proteomes" id="UP001595848">
    <property type="component" value="Unassembled WGS sequence"/>
</dbReference>
<dbReference type="InterPro" id="IPR013611">
    <property type="entry name" value="Transp-assoc_OB_typ2"/>
</dbReference>
<evidence type="ECO:0000313" key="6">
    <source>
        <dbReference type="Proteomes" id="UP001595848"/>
    </source>
</evidence>
<reference evidence="6" key="1">
    <citation type="journal article" date="2019" name="Int. J. Syst. Evol. Microbiol.">
        <title>The Global Catalogue of Microorganisms (GCM) 10K type strain sequencing project: providing services to taxonomists for standard genome sequencing and annotation.</title>
        <authorList>
            <consortium name="The Broad Institute Genomics Platform"/>
            <consortium name="The Broad Institute Genome Sequencing Center for Infectious Disease"/>
            <person name="Wu L."/>
            <person name="Ma J."/>
        </authorList>
    </citation>
    <scope>NUCLEOTIDE SEQUENCE [LARGE SCALE GENOMIC DNA]</scope>
    <source>
        <strain evidence="6">LMG 24813</strain>
    </source>
</reference>
<evidence type="ECO:0000259" key="4">
    <source>
        <dbReference type="PROSITE" id="PS50893"/>
    </source>
</evidence>
<keyword evidence="1" id="KW-0472">Membrane</keyword>
<dbReference type="InterPro" id="IPR047641">
    <property type="entry name" value="ABC_transpr_MalK/UgpC-like"/>
</dbReference>
<comment type="caution">
    <text evidence="5">The sequence shown here is derived from an EMBL/GenBank/DDBJ whole genome shotgun (WGS) entry which is preliminary data.</text>
</comment>
<evidence type="ECO:0000256" key="3">
    <source>
        <dbReference type="ARBA" id="ARBA00022840"/>
    </source>
</evidence>
<protein>
    <submittedName>
        <fullName evidence="5">ABC transporter ATP-binding protein</fullName>
    </submittedName>
</protein>
<dbReference type="PANTHER" id="PTHR43875">
    <property type="entry name" value="MALTODEXTRIN IMPORT ATP-BINDING PROTEIN MSMX"/>
    <property type="match status" value="1"/>
</dbReference>
<dbReference type="PROSITE" id="PS00211">
    <property type="entry name" value="ABC_TRANSPORTER_1"/>
    <property type="match status" value="1"/>
</dbReference>
<feature type="domain" description="ABC transporter" evidence="4">
    <location>
        <begin position="6"/>
        <end position="243"/>
    </location>
</feature>
<dbReference type="EMBL" id="JBHSBV010000004">
    <property type="protein sequence ID" value="MFC4201692.1"/>
    <property type="molecule type" value="Genomic_DNA"/>
</dbReference>
<dbReference type="GO" id="GO:0005524">
    <property type="term" value="F:ATP binding"/>
    <property type="evidence" value="ECO:0007669"/>
    <property type="project" value="UniProtKB-KW"/>
</dbReference>
<dbReference type="SMART" id="SM00382">
    <property type="entry name" value="AAA"/>
    <property type="match status" value="1"/>
</dbReference>
<evidence type="ECO:0000256" key="2">
    <source>
        <dbReference type="ARBA" id="ARBA00022741"/>
    </source>
</evidence>
<evidence type="ECO:0000313" key="5">
    <source>
        <dbReference type="EMBL" id="MFC4201692.1"/>
    </source>
</evidence>
<sequence length="354" mass="38565">MTVKDLRLVDLRKEFTSRDQAGQRAVAVDGVSLEVEKGQLVTLLGPSGCGKTTLLRMIAGFEEPTSGDIYFGERRVNDDPPNARDAAMVFQSYAIFPHLNVFENVAFGLRLRRVPAAELRDRVGRALEITGLAGLARRSPDQLSGGQQQRVALARCIVMEPRLLLFDEPLSNLDAKLREQMRVEIRELQQRVGITTVYVTHDQVEAMSISDLIVIMNAGSAEQIGRPDEIYARPHSRFVADFLGKANFVQARVIDAAHVEVGGAVLQVRPHERAADETATVVLRPEALAVDRASGMLRGTTRRVMFLGSIAEYLVEVPGVGELLVDHANPAAGTLLAVGEPVFLTPAPACATVL</sequence>
<dbReference type="Pfam" id="PF08402">
    <property type="entry name" value="TOBE_2"/>
    <property type="match status" value="1"/>
</dbReference>
<gene>
    <name evidence="5" type="ORF">ACFOY1_12075</name>
</gene>
<dbReference type="InterPro" id="IPR003593">
    <property type="entry name" value="AAA+_ATPase"/>
</dbReference>
<keyword evidence="6" id="KW-1185">Reference proteome</keyword>
<dbReference type="PROSITE" id="PS50893">
    <property type="entry name" value="ABC_TRANSPORTER_2"/>
    <property type="match status" value="1"/>
</dbReference>
<dbReference type="InterPro" id="IPR017871">
    <property type="entry name" value="ABC_transporter-like_CS"/>
</dbReference>
<keyword evidence="3 5" id="KW-0067">ATP-binding</keyword>
<dbReference type="RefSeq" id="WP_217965603.1">
    <property type="nucleotide sequence ID" value="NZ_JAHTBN010000007.1"/>
</dbReference>
<organism evidence="5 6">
    <name type="scientific">Candidimonas humi</name>
    <dbReference type="NCBI Taxonomy" id="683355"/>
    <lineage>
        <taxon>Bacteria</taxon>
        <taxon>Pseudomonadati</taxon>
        <taxon>Pseudomonadota</taxon>
        <taxon>Betaproteobacteria</taxon>
        <taxon>Burkholderiales</taxon>
        <taxon>Alcaligenaceae</taxon>
        <taxon>Candidimonas</taxon>
    </lineage>
</organism>
<name>A0ABV8NZU6_9BURK</name>
<evidence type="ECO:0000256" key="1">
    <source>
        <dbReference type="ARBA" id="ARBA00022475"/>
    </source>
</evidence>
<accession>A0ABV8NZU6</accession>